<sequence length="226" mass="27094">MMRLAVFQIKVRQAFHENFHFHWLQPNSLTKMTSLFLETGLRLWETSLFLETGLRLWEPSLFLNKWVGSESSLFNHVWVRLGEFTILYNDGVLLGLLEFTLLGNKSVVLWEPSFFGHVPIWLGKPSFLRHECRLWESLLWNEWVRLRSSLFNHDTGLWLRETSFLRNESFRLGESSWFKSERIWLRELSVFYNDGILLRLSEFSFLWHKRLGNSSFFNEEWVGLTV</sequence>
<reference evidence="1" key="1">
    <citation type="submission" date="2021-05" db="EMBL/GenBank/DDBJ databases">
        <authorList>
            <person name="Alioto T."/>
            <person name="Alioto T."/>
            <person name="Gomez Garrido J."/>
        </authorList>
    </citation>
    <scope>NUCLEOTIDE SEQUENCE</scope>
</reference>
<accession>A0A8D9AP05</accession>
<evidence type="ECO:0000313" key="1">
    <source>
        <dbReference type="EMBL" id="CAG6768729.1"/>
    </source>
</evidence>
<name>A0A8D9AP05_9HEMI</name>
<dbReference type="EMBL" id="HBUF01577233">
    <property type="protein sequence ID" value="CAG6768729.1"/>
    <property type="molecule type" value="Transcribed_RNA"/>
</dbReference>
<dbReference type="EMBL" id="HBUF01577230">
    <property type="protein sequence ID" value="CAG6768722.1"/>
    <property type="molecule type" value="Transcribed_RNA"/>
</dbReference>
<proteinExistence type="predicted"/>
<organism evidence="1">
    <name type="scientific">Cacopsylla melanoneura</name>
    <dbReference type="NCBI Taxonomy" id="428564"/>
    <lineage>
        <taxon>Eukaryota</taxon>
        <taxon>Metazoa</taxon>
        <taxon>Ecdysozoa</taxon>
        <taxon>Arthropoda</taxon>
        <taxon>Hexapoda</taxon>
        <taxon>Insecta</taxon>
        <taxon>Pterygota</taxon>
        <taxon>Neoptera</taxon>
        <taxon>Paraneoptera</taxon>
        <taxon>Hemiptera</taxon>
        <taxon>Sternorrhyncha</taxon>
        <taxon>Psylloidea</taxon>
        <taxon>Psyllidae</taxon>
        <taxon>Psyllinae</taxon>
        <taxon>Cacopsylla</taxon>
    </lineage>
</organism>
<dbReference type="AlphaFoldDB" id="A0A8D9AP05"/>
<protein>
    <submittedName>
        <fullName evidence="1">Uncharacterized protein</fullName>
    </submittedName>
</protein>